<dbReference type="InterPro" id="IPR012876">
    <property type="entry name" value="DUF1677_pln"/>
</dbReference>
<feature type="region of interest" description="Disordered" evidence="1">
    <location>
        <begin position="167"/>
        <end position="193"/>
    </location>
</feature>
<sequence length="193" mass="21125">MKIIGLEEEMASMAYTEACLLPTMDGKLLRKVVSDVSNEIDKIGKNIAKMSEDEANILRVECYCCGLQEECTQDYIFKVQNSHSGKWVCGLCSEAVKERSNRPKTATPPSPPPPLLPRPSSVVAGGGAAIDEALSNHRSFCEEFNSTTRLNPKLSFTSTMREIAKRSNLSRANSDSSNFSKIARSSSCIPKLS</sequence>
<name>A0AAV1CDZ0_OLDCO</name>
<protein>
    <submittedName>
        <fullName evidence="2">OLC1v1029092C1</fullName>
    </submittedName>
</protein>
<evidence type="ECO:0000256" key="1">
    <source>
        <dbReference type="SAM" id="MobiDB-lite"/>
    </source>
</evidence>
<dbReference type="PANTHER" id="PTHR33108">
    <property type="entry name" value="OS01G0745000 PROTEIN"/>
    <property type="match status" value="1"/>
</dbReference>
<keyword evidence="3" id="KW-1185">Reference proteome</keyword>
<evidence type="ECO:0000313" key="3">
    <source>
        <dbReference type="Proteomes" id="UP001161247"/>
    </source>
</evidence>
<proteinExistence type="predicted"/>
<accession>A0AAV1CDZ0</accession>
<feature type="region of interest" description="Disordered" evidence="1">
    <location>
        <begin position="100"/>
        <end position="120"/>
    </location>
</feature>
<dbReference type="EMBL" id="OX459119">
    <property type="protein sequence ID" value="CAI9093561.1"/>
    <property type="molecule type" value="Genomic_DNA"/>
</dbReference>
<feature type="compositionally biased region" description="Pro residues" evidence="1">
    <location>
        <begin position="106"/>
        <end position="117"/>
    </location>
</feature>
<evidence type="ECO:0000313" key="2">
    <source>
        <dbReference type="EMBL" id="CAI9093561.1"/>
    </source>
</evidence>
<organism evidence="2 3">
    <name type="scientific">Oldenlandia corymbosa var. corymbosa</name>
    <dbReference type="NCBI Taxonomy" id="529605"/>
    <lineage>
        <taxon>Eukaryota</taxon>
        <taxon>Viridiplantae</taxon>
        <taxon>Streptophyta</taxon>
        <taxon>Embryophyta</taxon>
        <taxon>Tracheophyta</taxon>
        <taxon>Spermatophyta</taxon>
        <taxon>Magnoliopsida</taxon>
        <taxon>eudicotyledons</taxon>
        <taxon>Gunneridae</taxon>
        <taxon>Pentapetalae</taxon>
        <taxon>asterids</taxon>
        <taxon>lamiids</taxon>
        <taxon>Gentianales</taxon>
        <taxon>Rubiaceae</taxon>
        <taxon>Rubioideae</taxon>
        <taxon>Spermacoceae</taxon>
        <taxon>Hedyotis-Oldenlandia complex</taxon>
        <taxon>Oldenlandia</taxon>
    </lineage>
</organism>
<dbReference type="PANTHER" id="PTHR33108:SF14">
    <property type="entry name" value="OS01G0745000 PROTEIN"/>
    <property type="match status" value="1"/>
</dbReference>
<dbReference type="AlphaFoldDB" id="A0AAV1CDZ0"/>
<reference evidence="2" key="1">
    <citation type="submission" date="2023-03" db="EMBL/GenBank/DDBJ databases">
        <authorList>
            <person name="Julca I."/>
        </authorList>
    </citation>
    <scope>NUCLEOTIDE SEQUENCE</scope>
</reference>
<dbReference type="Proteomes" id="UP001161247">
    <property type="component" value="Chromosome 2"/>
</dbReference>
<gene>
    <name evidence="2" type="ORF">OLC1_LOCUS4938</name>
</gene>
<dbReference type="Pfam" id="PF07911">
    <property type="entry name" value="DUF1677"/>
    <property type="match status" value="2"/>
</dbReference>